<dbReference type="InterPro" id="IPR002935">
    <property type="entry name" value="SAM_O-MeTrfase"/>
</dbReference>
<comment type="caution">
    <text evidence="4">The sequence shown here is derived from an EMBL/GenBank/DDBJ whole genome shotgun (WGS) entry which is preliminary data.</text>
</comment>
<evidence type="ECO:0000256" key="3">
    <source>
        <dbReference type="ARBA" id="ARBA00022691"/>
    </source>
</evidence>
<evidence type="ECO:0000256" key="1">
    <source>
        <dbReference type="ARBA" id="ARBA00022603"/>
    </source>
</evidence>
<keyword evidence="2" id="KW-0808">Transferase</keyword>
<evidence type="ECO:0008006" key="6">
    <source>
        <dbReference type="Google" id="ProtNLM"/>
    </source>
</evidence>
<dbReference type="PANTHER" id="PTHR43167:SF1">
    <property type="entry name" value="PUTATIVE (AFU_ORTHOLOGUE AFUA_6G01830)-RELATED"/>
    <property type="match status" value="1"/>
</dbReference>
<dbReference type="InterPro" id="IPR029063">
    <property type="entry name" value="SAM-dependent_MTases_sf"/>
</dbReference>
<dbReference type="EMBL" id="PKTG01000076">
    <property type="protein sequence ID" value="PLX17982.1"/>
    <property type="molecule type" value="Genomic_DNA"/>
</dbReference>
<dbReference type="GO" id="GO:0008171">
    <property type="term" value="F:O-methyltransferase activity"/>
    <property type="evidence" value="ECO:0007669"/>
    <property type="project" value="InterPro"/>
</dbReference>
<dbReference type="GO" id="GO:0032259">
    <property type="term" value="P:methylation"/>
    <property type="evidence" value="ECO:0007669"/>
    <property type="project" value="UniProtKB-KW"/>
</dbReference>
<dbReference type="PANTHER" id="PTHR43167">
    <property type="entry name" value="PUTATIVE (AFU_ORTHOLOGUE AFUA_6G01830)-RELATED"/>
    <property type="match status" value="1"/>
</dbReference>
<proteinExistence type="predicted"/>
<organism evidence="4 5">
    <name type="scientific">Muiribacterium halophilum</name>
    <dbReference type="NCBI Taxonomy" id="2053465"/>
    <lineage>
        <taxon>Bacteria</taxon>
        <taxon>Candidatus Muiribacteriota</taxon>
        <taxon>Candidatus Muiribacteriia</taxon>
        <taxon>Candidatus Muiribacteriales</taxon>
        <taxon>Candidatus Muiribacteriaceae</taxon>
        <taxon>Candidatus Muiribacterium</taxon>
    </lineage>
</organism>
<sequence>MDSLFLKKVRTEADIYKIPRIKDEGFEFIKQLVIDHKIESVLEIGSGNGYSTLLYFTLPYVRKILTFEYNPKRYNLARHNLKNNKNIRILNQDFLEYFESGERFDLIFIDGMKRKYIDFFKHSLRFAKHSTIFISDNINFTGFDKKDSIPKKHQNIVKSLKEYREYLTKLDGFDTKIFPDKGDGIAITKKR</sequence>
<dbReference type="AlphaFoldDB" id="A0A2N5ZH87"/>
<dbReference type="CDD" id="cd02440">
    <property type="entry name" value="AdoMet_MTases"/>
    <property type="match status" value="1"/>
</dbReference>
<reference evidence="4 5" key="1">
    <citation type="submission" date="2017-11" db="EMBL/GenBank/DDBJ databases">
        <title>Genome-resolved metagenomics identifies genetic mobility, metabolic interactions, and unexpected diversity in perchlorate-reducing communities.</title>
        <authorList>
            <person name="Barnum T.P."/>
            <person name="Figueroa I.A."/>
            <person name="Carlstrom C.I."/>
            <person name="Lucas L.N."/>
            <person name="Engelbrektson A.L."/>
            <person name="Coates J.D."/>
        </authorList>
    </citation>
    <scope>NUCLEOTIDE SEQUENCE [LARGE SCALE GENOMIC DNA]</scope>
    <source>
        <strain evidence="4">BM706</strain>
    </source>
</reference>
<evidence type="ECO:0000313" key="5">
    <source>
        <dbReference type="Proteomes" id="UP000234857"/>
    </source>
</evidence>
<keyword evidence="1" id="KW-0489">Methyltransferase</keyword>
<evidence type="ECO:0000256" key="2">
    <source>
        <dbReference type="ARBA" id="ARBA00022679"/>
    </source>
</evidence>
<dbReference type="Gene3D" id="3.40.50.150">
    <property type="entry name" value="Vaccinia Virus protein VP39"/>
    <property type="match status" value="1"/>
</dbReference>
<accession>A0A2N5ZH87</accession>
<dbReference type="Pfam" id="PF01596">
    <property type="entry name" value="Methyltransf_3"/>
    <property type="match status" value="1"/>
</dbReference>
<protein>
    <recommendedName>
        <fullName evidence="6">O-methyltransferase</fullName>
    </recommendedName>
</protein>
<dbReference type="Proteomes" id="UP000234857">
    <property type="component" value="Unassembled WGS sequence"/>
</dbReference>
<gene>
    <name evidence="4" type="ORF">C0601_05950</name>
</gene>
<dbReference type="SUPFAM" id="SSF53335">
    <property type="entry name" value="S-adenosyl-L-methionine-dependent methyltransferases"/>
    <property type="match status" value="1"/>
</dbReference>
<evidence type="ECO:0000313" key="4">
    <source>
        <dbReference type="EMBL" id="PLX17982.1"/>
    </source>
</evidence>
<keyword evidence="3" id="KW-0949">S-adenosyl-L-methionine</keyword>
<name>A0A2N5ZH87_MUIH1</name>